<dbReference type="InterPro" id="IPR027417">
    <property type="entry name" value="P-loop_NTPase"/>
</dbReference>
<dbReference type="AlphaFoldDB" id="A0A7D6E057"/>
<evidence type="ECO:0000256" key="4">
    <source>
        <dbReference type="SAM" id="MobiDB-lite"/>
    </source>
</evidence>
<dbReference type="RefSeq" id="WP_180913656.1">
    <property type="nucleotide sequence ID" value="NZ_CP059165.1"/>
</dbReference>
<dbReference type="FunFam" id="3.40.50.300:FF:001320">
    <property type="entry name" value="Heme ABC transporter ATP-binding protein"/>
    <property type="match status" value="1"/>
</dbReference>
<evidence type="ECO:0000313" key="6">
    <source>
        <dbReference type="EMBL" id="QLL05246.1"/>
    </source>
</evidence>
<feature type="region of interest" description="Disordered" evidence="4">
    <location>
        <begin position="254"/>
        <end position="274"/>
    </location>
</feature>
<dbReference type="InterPro" id="IPR050611">
    <property type="entry name" value="ABCF"/>
</dbReference>
<accession>A0A7D6E057</accession>
<feature type="domain" description="ABC transporter" evidence="5">
    <location>
        <begin position="6"/>
        <end position="242"/>
    </location>
</feature>
<evidence type="ECO:0000256" key="1">
    <source>
        <dbReference type="ARBA" id="ARBA00022737"/>
    </source>
</evidence>
<dbReference type="FunFam" id="3.40.50.300:FF:000597">
    <property type="entry name" value="ABC transporter ATP-binding protein"/>
    <property type="match status" value="1"/>
</dbReference>
<dbReference type="GO" id="GO:0016887">
    <property type="term" value="F:ATP hydrolysis activity"/>
    <property type="evidence" value="ECO:0007669"/>
    <property type="project" value="InterPro"/>
</dbReference>
<dbReference type="PANTHER" id="PTHR19211">
    <property type="entry name" value="ATP-BINDING TRANSPORT PROTEIN-RELATED"/>
    <property type="match status" value="1"/>
</dbReference>
<evidence type="ECO:0000256" key="3">
    <source>
        <dbReference type="ARBA" id="ARBA00022840"/>
    </source>
</evidence>
<evidence type="ECO:0000259" key="5">
    <source>
        <dbReference type="PROSITE" id="PS50893"/>
    </source>
</evidence>
<dbReference type="KEGG" id="mgor:H0P51_15260"/>
<dbReference type="EMBL" id="CP059165">
    <property type="protein sequence ID" value="QLL05246.1"/>
    <property type="molecule type" value="Genomic_DNA"/>
</dbReference>
<dbReference type="SMART" id="SM00382">
    <property type="entry name" value="AAA"/>
    <property type="match status" value="2"/>
</dbReference>
<keyword evidence="7" id="KW-1185">Reference proteome</keyword>
<dbReference type="InterPro" id="IPR003439">
    <property type="entry name" value="ABC_transporter-like_ATP-bd"/>
</dbReference>
<proteinExistence type="predicted"/>
<keyword evidence="1" id="KW-0677">Repeat</keyword>
<dbReference type="InterPro" id="IPR003593">
    <property type="entry name" value="AAA+_ATPase"/>
</dbReference>
<dbReference type="GO" id="GO:0005524">
    <property type="term" value="F:ATP binding"/>
    <property type="evidence" value="ECO:0007669"/>
    <property type="project" value="UniProtKB-KW"/>
</dbReference>
<dbReference type="SUPFAM" id="SSF52540">
    <property type="entry name" value="P-loop containing nucleoside triphosphate hydrolases"/>
    <property type="match status" value="2"/>
</dbReference>
<organism evidence="6 7">
    <name type="scientific">Mycobacterium vicinigordonae</name>
    <dbReference type="NCBI Taxonomy" id="1719132"/>
    <lineage>
        <taxon>Bacteria</taxon>
        <taxon>Bacillati</taxon>
        <taxon>Actinomycetota</taxon>
        <taxon>Actinomycetes</taxon>
        <taxon>Mycobacteriales</taxon>
        <taxon>Mycobacteriaceae</taxon>
        <taxon>Mycobacterium</taxon>
    </lineage>
</organism>
<reference evidence="7" key="1">
    <citation type="submission" date="2020-07" db="EMBL/GenBank/DDBJ databases">
        <title>Description of Mycobacterium gordonae subsp. intergordonae subsp.nov. and Mycobacterium gordonae subsp. gordonae subsp. nov.</title>
        <authorList>
            <person name="Yu X."/>
        </authorList>
    </citation>
    <scope>NUCLEOTIDE SEQUENCE [LARGE SCALE GENOMIC DNA]</scope>
    <source>
        <strain evidence="7">24</strain>
    </source>
</reference>
<sequence>MSDARVVCSNLSFSWPDGTRVLEHMSFTFDTGRTGLVAPNGAGKTTLLELIAGRLLPDQGVVSVHGVLGYLPQRLPFAAEPSSNLSVAEVLGVAPVLAALDALDAGDVRDEVFTAIGDDWNVGERVGVELERVGLGHLALDRPLRTISGGEIVALGLAAQLLRRPDVLVLDEPTNNLDVDQRQRLYRVLDGYTGCLVLASHDRSLLDRMDRIAELRVDEIRLYGGDFTFYERVVERDREVARQGLRNAELDLERQKRARQSARERAARRNRNAVRNRRDLGLPKALLDKRQSSAQESAGRAYQTHTARIEAASARVDEVERELRAEPVLVVDLPDTQVPAGRTVFAGSGIQILLDGTPLFAEPGVDLVIRGPERIALTGPNGAGKSTLLRAISGQVAVQGSRAVFGPVGYLPQRQDVLSMEQTVAENLAAYAPAMSQADRMTRLARFLFPGPGAHQTVGTLSGGELLRATLACLLSAEPPPQLLLLDEPTNNLDLPSVAQLQSALTAYQGALVIVSHDERFLHELDLDRRLLLEGGRLRVIATRT</sequence>
<evidence type="ECO:0000256" key="2">
    <source>
        <dbReference type="ARBA" id="ARBA00022741"/>
    </source>
</evidence>
<dbReference type="PANTHER" id="PTHR19211:SF6">
    <property type="entry name" value="BLL7188 PROTEIN"/>
    <property type="match status" value="1"/>
</dbReference>
<gene>
    <name evidence="6" type="ORF">H0P51_15260</name>
</gene>
<protein>
    <submittedName>
        <fullName evidence="6">ABC-F family ATP-binding cassette domain-containing protein</fullName>
    </submittedName>
</protein>
<feature type="domain" description="ABC transporter" evidence="5">
    <location>
        <begin position="323"/>
        <end position="545"/>
    </location>
</feature>
<evidence type="ECO:0000313" key="7">
    <source>
        <dbReference type="Proteomes" id="UP000510682"/>
    </source>
</evidence>
<keyword evidence="2" id="KW-0547">Nucleotide-binding</keyword>
<dbReference type="Proteomes" id="UP000510682">
    <property type="component" value="Chromosome"/>
</dbReference>
<dbReference type="Gene3D" id="3.40.50.300">
    <property type="entry name" value="P-loop containing nucleotide triphosphate hydrolases"/>
    <property type="match status" value="2"/>
</dbReference>
<dbReference type="PROSITE" id="PS50893">
    <property type="entry name" value="ABC_TRANSPORTER_2"/>
    <property type="match status" value="2"/>
</dbReference>
<keyword evidence="3 6" id="KW-0067">ATP-binding</keyword>
<dbReference type="InterPro" id="IPR017871">
    <property type="entry name" value="ABC_transporter-like_CS"/>
</dbReference>
<reference evidence="7" key="2">
    <citation type="submission" date="2023-07" db="EMBL/GenBank/DDBJ databases">
        <title>Description of Mycobacterium gordonae subsp. intergordonae subsp.nov. and Mycobacterium gordonae subsp. gordonae subsp. nov.</title>
        <authorList>
            <person name="Huang H."/>
        </authorList>
    </citation>
    <scope>NUCLEOTIDE SEQUENCE [LARGE SCALE GENOMIC DNA]</scope>
    <source>
        <strain evidence="7">24</strain>
    </source>
</reference>
<name>A0A7D6E057_9MYCO</name>
<dbReference type="PROSITE" id="PS00211">
    <property type="entry name" value="ABC_TRANSPORTER_1"/>
    <property type="match status" value="1"/>
</dbReference>
<feature type="compositionally biased region" description="Basic and acidic residues" evidence="4">
    <location>
        <begin position="254"/>
        <end position="267"/>
    </location>
</feature>
<dbReference type="Pfam" id="PF00005">
    <property type="entry name" value="ABC_tran"/>
    <property type="match status" value="2"/>
</dbReference>